<dbReference type="Proteomes" id="UP001637618">
    <property type="component" value="Unassembled WGS sequence"/>
</dbReference>
<keyword evidence="2" id="KW-1185">Reference proteome</keyword>
<proteinExistence type="predicted"/>
<evidence type="ECO:0000313" key="2">
    <source>
        <dbReference type="Proteomes" id="UP001637618"/>
    </source>
</evidence>
<reference evidence="1" key="1">
    <citation type="submission" date="2022-11" db="EMBL/GenBank/DDBJ databases">
        <title>Draft genome sequences of strains of Pseudomonas imrae sp. nov.</title>
        <authorList>
            <person name="Salva Serra F."/>
            <person name="Nimje P."/>
            <person name="Moore E.R.B."/>
            <person name="Marathe N.P."/>
        </authorList>
    </citation>
    <scope>NUCLEOTIDE SEQUENCE</scope>
    <source>
        <strain evidence="1">15FMM2</strain>
    </source>
</reference>
<evidence type="ECO:0000313" key="1">
    <source>
        <dbReference type="EMBL" id="MFO2475822.1"/>
    </source>
</evidence>
<gene>
    <name evidence="1" type="ORF">OOJ96_00170</name>
</gene>
<protein>
    <submittedName>
        <fullName evidence="1">Molecular chaperone</fullName>
    </submittedName>
</protein>
<name>A0ACC7PAU5_9PSED</name>
<sequence>MGLVLEEIMIKQLFIVGLLLASVSAQANIVINGTRVIYPEKNKDVVVQLINNGSDSSLVQAWIDDGDINSTPETANVPFLLSPPVVKVSGDSGQQLRITKVGAPLAADRESIFFLNVLDIPPTPENLQGTNTLQLAIKSRIKMFYRPSGLKATANSSIDSIELQAVAKGFNVVNKSAYFFTLANVDQQDKKHLLVDSVMVAPFSSVFVESKEPVSKNTPYTMLYIDDLGAYKTKVVTSQ</sequence>
<organism evidence="1 2">
    <name type="scientific">Pseudomonas imrae</name>
    <dbReference type="NCBI Taxonomy" id="2992837"/>
    <lineage>
        <taxon>Bacteria</taxon>
        <taxon>Pseudomonadati</taxon>
        <taxon>Pseudomonadota</taxon>
        <taxon>Gammaproteobacteria</taxon>
        <taxon>Pseudomonadales</taxon>
        <taxon>Pseudomonadaceae</taxon>
        <taxon>Pseudomonas</taxon>
    </lineage>
</organism>
<dbReference type="EMBL" id="JAPEQY010000001">
    <property type="protein sequence ID" value="MFO2475822.1"/>
    <property type="molecule type" value="Genomic_DNA"/>
</dbReference>
<accession>A0ACC7PAU5</accession>
<comment type="caution">
    <text evidence="1">The sequence shown here is derived from an EMBL/GenBank/DDBJ whole genome shotgun (WGS) entry which is preliminary data.</text>
</comment>